<evidence type="ECO:0000256" key="6">
    <source>
        <dbReference type="ARBA" id="ARBA00023004"/>
    </source>
</evidence>
<dbReference type="Pfam" id="PF03476">
    <property type="entry name" value="MOSC_N"/>
    <property type="match status" value="1"/>
</dbReference>
<evidence type="ECO:0000256" key="3">
    <source>
        <dbReference type="ARBA" id="ARBA00022714"/>
    </source>
</evidence>
<evidence type="ECO:0000256" key="1">
    <source>
        <dbReference type="ARBA" id="ARBA00007874"/>
    </source>
</evidence>
<dbReference type="SUPFAM" id="SSF50800">
    <property type="entry name" value="PK beta-barrel domain-like"/>
    <property type="match status" value="1"/>
</dbReference>
<comment type="caution">
    <text evidence="11">The sequence shown here is derived from an EMBL/GenBank/DDBJ whole genome shotgun (WGS) entry which is preliminary data.</text>
</comment>
<feature type="domain" description="MOSC" evidence="10">
    <location>
        <begin position="105"/>
        <end position="260"/>
    </location>
</feature>
<keyword evidence="5" id="KW-0249">Electron transport</keyword>
<dbReference type="EMBL" id="JBEQCT010000002">
    <property type="protein sequence ID" value="MFM2484777.1"/>
    <property type="molecule type" value="Genomic_DNA"/>
</dbReference>
<dbReference type="InterPro" id="IPR001041">
    <property type="entry name" value="2Fe-2S_ferredoxin-type"/>
</dbReference>
<dbReference type="InterPro" id="IPR012675">
    <property type="entry name" value="Beta-grasp_dom_sf"/>
</dbReference>
<dbReference type="PANTHER" id="PTHR43112:SF3">
    <property type="entry name" value="FERREDOXIN-2, CHLOROPLASTIC"/>
    <property type="match status" value="1"/>
</dbReference>
<evidence type="ECO:0000259" key="10">
    <source>
        <dbReference type="PROSITE" id="PS51340"/>
    </source>
</evidence>
<proteinExistence type="inferred from homology"/>
<keyword evidence="7" id="KW-0411">Iron-sulfur</keyword>
<accession>A0ABW9G5J4</accession>
<dbReference type="SUPFAM" id="SSF141673">
    <property type="entry name" value="MOSC N-terminal domain-like"/>
    <property type="match status" value="1"/>
</dbReference>
<keyword evidence="6" id="KW-0408">Iron</keyword>
<dbReference type="PROSITE" id="PS51085">
    <property type="entry name" value="2FE2S_FER_2"/>
    <property type="match status" value="1"/>
</dbReference>
<evidence type="ECO:0000259" key="9">
    <source>
        <dbReference type="PROSITE" id="PS51085"/>
    </source>
</evidence>
<dbReference type="PANTHER" id="PTHR43112">
    <property type="entry name" value="FERREDOXIN"/>
    <property type="match status" value="1"/>
</dbReference>
<comment type="similarity">
    <text evidence="1">Belongs to the 2Fe2S plant-type ferredoxin family.</text>
</comment>
<comment type="cofactor">
    <cofactor evidence="8">
        <name>[2Fe-2S] cluster</name>
        <dbReference type="ChEBI" id="CHEBI:190135"/>
    </cofactor>
</comment>
<dbReference type="InterPro" id="IPR036010">
    <property type="entry name" value="2Fe-2S_ferredoxin-like_sf"/>
</dbReference>
<evidence type="ECO:0000256" key="7">
    <source>
        <dbReference type="ARBA" id="ARBA00023014"/>
    </source>
</evidence>
<dbReference type="RefSeq" id="WP_408622966.1">
    <property type="nucleotide sequence ID" value="NZ_JBEQCT010000002.1"/>
</dbReference>
<protein>
    <submittedName>
        <fullName evidence="11">MOSC N-terminal beta barrel domain-containing protein</fullName>
    </submittedName>
</protein>
<dbReference type="SUPFAM" id="SSF54292">
    <property type="entry name" value="2Fe-2S ferredoxin-like"/>
    <property type="match status" value="1"/>
</dbReference>
<organism evidence="11 12">
    <name type="scientific">Celerinatantimonas yamalensis</name>
    <dbReference type="NCBI Taxonomy" id="559956"/>
    <lineage>
        <taxon>Bacteria</taxon>
        <taxon>Pseudomonadati</taxon>
        <taxon>Pseudomonadota</taxon>
        <taxon>Gammaproteobacteria</taxon>
        <taxon>Celerinatantimonadaceae</taxon>
        <taxon>Celerinatantimonas</taxon>
    </lineage>
</organism>
<keyword evidence="12" id="KW-1185">Reference proteome</keyword>
<dbReference type="Gene3D" id="3.10.20.30">
    <property type="match status" value="1"/>
</dbReference>
<evidence type="ECO:0000256" key="5">
    <source>
        <dbReference type="ARBA" id="ARBA00022982"/>
    </source>
</evidence>
<dbReference type="InterPro" id="IPR011037">
    <property type="entry name" value="Pyrv_Knase-like_insert_dom_sf"/>
</dbReference>
<dbReference type="Proteomes" id="UP001629953">
    <property type="component" value="Unassembled WGS sequence"/>
</dbReference>
<dbReference type="CDD" id="cd00207">
    <property type="entry name" value="fer2"/>
    <property type="match status" value="1"/>
</dbReference>
<dbReference type="InterPro" id="IPR005303">
    <property type="entry name" value="MOCOS_middle"/>
</dbReference>
<keyword evidence="3" id="KW-0001">2Fe-2S</keyword>
<dbReference type="Pfam" id="PF00111">
    <property type="entry name" value="Fer2"/>
    <property type="match status" value="1"/>
</dbReference>
<dbReference type="Pfam" id="PF03473">
    <property type="entry name" value="MOSC"/>
    <property type="match status" value="1"/>
</dbReference>
<keyword evidence="4" id="KW-0479">Metal-binding</keyword>
<gene>
    <name evidence="11" type="ORF">ABUE30_06810</name>
</gene>
<reference evidence="11 12" key="1">
    <citation type="journal article" date="2013" name="Int. J. Syst. Evol. Microbiol.">
        <title>Celerinatantimonas yamalensis sp. nov., a cold-adapted diazotrophic bacterium from a cold permafrost brine.</title>
        <authorList>
            <person name="Shcherbakova V."/>
            <person name="Chuvilskaya N."/>
            <person name="Rivkina E."/>
            <person name="Demidov N."/>
            <person name="Uchaeva V."/>
            <person name="Suetin S."/>
            <person name="Suzina N."/>
            <person name="Gilichinsky D."/>
        </authorList>
    </citation>
    <scope>NUCLEOTIDE SEQUENCE [LARGE SCALE GENOMIC DNA]</scope>
    <source>
        <strain evidence="11 12">C7</strain>
    </source>
</reference>
<feature type="domain" description="2Fe-2S ferredoxin-type" evidence="9">
    <location>
        <begin position="283"/>
        <end position="369"/>
    </location>
</feature>
<dbReference type="PROSITE" id="PS51340">
    <property type="entry name" value="MOSC"/>
    <property type="match status" value="1"/>
</dbReference>
<keyword evidence="2" id="KW-0813">Transport</keyword>
<evidence type="ECO:0000256" key="2">
    <source>
        <dbReference type="ARBA" id="ARBA00022448"/>
    </source>
</evidence>
<evidence type="ECO:0000313" key="12">
    <source>
        <dbReference type="Proteomes" id="UP001629953"/>
    </source>
</evidence>
<evidence type="ECO:0000256" key="8">
    <source>
        <dbReference type="ARBA" id="ARBA00034078"/>
    </source>
</evidence>
<dbReference type="InterPro" id="IPR005302">
    <property type="entry name" value="MoCF_Sase_C"/>
</dbReference>
<sequence length="369" mass="40893">MFLTQLFCYPLKSGRAQSLNAAQFTPLGLLGDRRLVVVDATARFVSIRNYAKLSLVDCQLDEHICTLKAPGMEPVSISLVSDNREQISVWRSTINARRLSALADEWLSRYLGGQFYLCFYDEYSSREVSRRPDHQVSFADSCPVLVISEQSLQALNDYTGRVDQMLQFRPNLVVNADQPFAEESWQKIRIGNVELEAVKPCSRCQIICVDPNTAVADTEGEPLKSLSQFHRTEAGDVTFGQYFVVTAQGRMGLNDAIEVLEKRTPSTYRMVVDKPVTANAKRHSVLFDQAGVSTQGSEQQTILEIAEDAGVDLPSSCRSGSCGTCRVKLIKGQVEVGADYALSEQEIEAGYILACSCFARSDLVISQED</sequence>
<evidence type="ECO:0000256" key="4">
    <source>
        <dbReference type="ARBA" id="ARBA00022723"/>
    </source>
</evidence>
<evidence type="ECO:0000313" key="11">
    <source>
        <dbReference type="EMBL" id="MFM2484777.1"/>
    </source>
</evidence>
<dbReference type="PROSITE" id="PS00197">
    <property type="entry name" value="2FE2S_FER_1"/>
    <property type="match status" value="1"/>
</dbReference>
<name>A0ABW9G5J4_9GAMM</name>
<dbReference type="InterPro" id="IPR006058">
    <property type="entry name" value="2Fe2S_fd_BS"/>
</dbReference>